<evidence type="ECO:0000313" key="8">
    <source>
        <dbReference type="Proteomes" id="UP000198282"/>
    </source>
</evidence>
<dbReference type="Pfam" id="PF00877">
    <property type="entry name" value="NLPC_P60"/>
    <property type="match status" value="1"/>
</dbReference>
<keyword evidence="3 7" id="KW-0378">Hydrolase</keyword>
<keyword evidence="2" id="KW-0645">Protease</keyword>
<feature type="domain" description="NlpC/P60" evidence="6">
    <location>
        <begin position="268"/>
        <end position="396"/>
    </location>
</feature>
<evidence type="ECO:0000313" key="7">
    <source>
        <dbReference type="EMBL" id="SNT38650.1"/>
    </source>
</evidence>
<dbReference type="PANTHER" id="PTHR47359:SF3">
    <property type="entry name" value="NLP_P60 DOMAIN-CONTAINING PROTEIN-RELATED"/>
    <property type="match status" value="1"/>
</dbReference>
<feature type="compositionally biased region" description="Basic and acidic residues" evidence="5">
    <location>
        <begin position="160"/>
        <end position="175"/>
    </location>
</feature>
<dbReference type="AlphaFoldDB" id="A0A239M891"/>
<dbReference type="SUPFAM" id="SSF54001">
    <property type="entry name" value="Cysteine proteinases"/>
    <property type="match status" value="1"/>
</dbReference>
<feature type="compositionally biased region" description="Polar residues" evidence="5">
    <location>
        <begin position="138"/>
        <end position="150"/>
    </location>
</feature>
<dbReference type="InterPro" id="IPR000064">
    <property type="entry name" value="NLP_P60_dom"/>
</dbReference>
<dbReference type="Proteomes" id="UP000198282">
    <property type="component" value="Unassembled WGS sequence"/>
</dbReference>
<feature type="compositionally biased region" description="Low complexity" evidence="5">
    <location>
        <begin position="92"/>
        <end position="104"/>
    </location>
</feature>
<dbReference type="EMBL" id="FZOD01000038">
    <property type="protein sequence ID" value="SNT38650.1"/>
    <property type="molecule type" value="Genomic_DNA"/>
</dbReference>
<accession>A0A239M891</accession>
<feature type="compositionally biased region" description="Low complexity" evidence="5">
    <location>
        <begin position="72"/>
        <end position="84"/>
    </location>
</feature>
<keyword evidence="4" id="KW-0788">Thiol protease</keyword>
<dbReference type="GO" id="GO:0008234">
    <property type="term" value="F:cysteine-type peptidase activity"/>
    <property type="evidence" value="ECO:0007669"/>
    <property type="project" value="UniProtKB-KW"/>
</dbReference>
<evidence type="ECO:0000256" key="4">
    <source>
        <dbReference type="ARBA" id="ARBA00022807"/>
    </source>
</evidence>
<dbReference type="InterPro" id="IPR038765">
    <property type="entry name" value="Papain-like_cys_pep_sf"/>
</dbReference>
<dbReference type="PANTHER" id="PTHR47359">
    <property type="entry name" value="PEPTIDOGLYCAN DL-ENDOPEPTIDASE CWLO"/>
    <property type="match status" value="1"/>
</dbReference>
<feature type="region of interest" description="Disordered" evidence="5">
    <location>
        <begin position="69"/>
        <end position="269"/>
    </location>
</feature>
<dbReference type="InterPro" id="IPR051794">
    <property type="entry name" value="PG_Endopeptidase_C40"/>
</dbReference>
<organism evidence="7 8">
    <name type="scientific">Streptosporangium subroseum</name>
    <dbReference type="NCBI Taxonomy" id="106412"/>
    <lineage>
        <taxon>Bacteria</taxon>
        <taxon>Bacillati</taxon>
        <taxon>Actinomycetota</taxon>
        <taxon>Actinomycetes</taxon>
        <taxon>Streptosporangiales</taxon>
        <taxon>Streptosporangiaceae</taxon>
        <taxon>Streptosporangium</taxon>
    </lineage>
</organism>
<comment type="similarity">
    <text evidence="1">Belongs to the peptidase C40 family.</text>
</comment>
<evidence type="ECO:0000256" key="5">
    <source>
        <dbReference type="SAM" id="MobiDB-lite"/>
    </source>
</evidence>
<keyword evidence="8" id="KW-1185">Reference proteome</keyword>
<dbReference type="RefSeq" id="WP_245878654.1">
    <property type="nucleotide sequence ID" value="NZ_FZOD01000038.1"/>
</dbReference>
<dbReference type="PROSITE" id="PS51935">
    <property type="entry name" value="NLPC_P60"/>
    <property type="match status" value="1"/>
</dbReference>
<protein>
    <submittedName>
        <fullName evidence="7">Cell wall-associated hydrolase, NlpC family</fullName>
    </submittedName>
</protein>
<evidence type="ECO:0000256" key="1">
    <source>
        <dbReference type="ARBA" id="ARBA00007074"/>
    </source>
</evidence>
<dbReference type="Gene3D" id="3.90.1720.10">
    <property type="entry name" value="endopeptidase domain like (from Nostoc punctiforme)"/>
    <property type="match status" value="1"/>
</dbReference>
<gene>
    <name evidence="7" type="ORF">SAMN05216276_103869</name>
</gene>
<feature type="compositionally biased region" description="Polar residues" evidence="5">
    <location>
        <begin position="209"/>
        <end position="230"/>
    </location>
</feature>
<sequence length="398" mass="40940">MITTLITATILARVLAGGPQAPVAHPCSEVGDSWEQLLSEAALPDNGWRRFLESIRTALVAACEVGRSESEPAPQAGSAPQAGQTGPGGVPQAGQAGSGAPPQADLAAPEGTPWTGRVAEPGIGQRTDRAGSGDVPQTDLNSGVSPQVDQAGSGFAAGDVRGDADLSATDDERTVGADGSSLSDLSELFEPPTRVRPPAVVSSARPRASQPSTPKASRTSPSPASTQRSQHPFDVKPAQRSQRPSDLESAKRSQGPSRLTPAKRSQPLDHGQIAAVAALRQIGTPYVWGGGSSAGPTGGGFDCSGLALHAWSKAGAALTHYTGSQFKQGRRVPFSQLRPGDLVFFGGGTGDPAHVGVYVKDGVMVHAPKRGDVVRTTNFAASAYYRLGYRGAVRPAPR</sequence>
<evidence type="ECO:0000259" key="6">
    <source>
        <dbReference type="PROSITE" id="PS51935"/>
    </source>
</evidence>
<dbReference type="GO" id="GO:0006508">
    <property type="term" value="P:proteolysis"/>
    <property type="evidence" value="ECO:0007669"/>
    <property type="project" value="UniProtKB-KW"/>
</dbReference>
<proteinExistence type="inferred from homology"/>
<name>A0A239M891_9ACTN</name>
<reference evidence="7 8" key="1">
    <citation type="submission" date="2017-06" db="EMBL/GenBank/DDBJ databases">
        <authorList>
            <person name="Kim H.J."/>
            <person name="Triplett B.A."/>
        </authorList>
    </citation>
    <scope>NUCLEOTIDE SEQUENCE [LARGE SCALE GENOMIC DNA]</scope>
    <source>
        <strain evidence="7 8">CGMCC 4.2132</strain>
    </source>
</reference>
<evidence type="ECO:0000256" key="2">
    <source>
        <dbReference type="ARBA" id="ARBA00022670"/>
    </source>
</evidence>
<evidence type="ECO:0000256" key="3">
    <source>
        <dbReference type="ARBA" id="ARBA00022801"/>
    </source>
</evidence>